<evidence type="ECO:0000313" key="3">
    <source>
        <dbReference type="Proteomes" id="UP000784294"/>
    </source>
</evidence>
<dbReference type="GO" id="GO:0016153">
    <property type="term" value="F:urocanate hydratase activity"/>
    <property type="evidence" value="ECO:0007669"/>
    <property type="project" value="TreeGrafter"/>
</dbReference>
<proteinExistence type="predicted"/>
<comment type="caution">
    <text evidence="2">The sequence shown here is derived from an EMBL/GenBank/DDBJ whole genome shotgun (WGS) entry which is preliminary data.</text>
</comment>
<dbReference type="InterPro" id="IPR023637">
    <property type="entry name" value="Urocanase-like"/>
</dbReference>
<accession>A0A448WDG8</accession>
<keyword evidence="3" id="KW-1185">Reference proteome</keyword>
<organism evidence="2 3">
    <name type="scientific">Protopolystoma xenopodis</name>
    <dbReference type="NCBI Taxonomy" id="117903"/>
    <lineage>
        <taxon>Eukaryota</taxon>
        <taxon>Metazoa</taxon>
        <taxon>Spiralia</taxon>
        <taxon>Lophotrochozoa</taxon>
        <taxon>Platyhelminthes</taxon>
        <taxon>Monogenea</taxon>
        <taxon>Polyopisthocotylea</taxon>
        <taxon>Polystomatidea</taxon>
        <taxon>Polystomatidae</taxon>
        <taxon>Protopolystoma</taxon>
    </lineage>
</organism>
<dbReference type="Pfam" id="PF17391">
    <property type="entry name" value="Urocanase_N"/>
    <property type="match status" value="1"/>
</dbReference>
<reference evidence="2" key="1">
    <citation type="submission" date="2018-11" db="EMBL/GenBank/DDBJ databases">
        <authorList>
            <consortium name="Pathogen Informatics"/>
        </authorList>
    </citation>
    <scope>NUCLEOTIDE SEQUENCE</scope>
</reference>
<dbReference type="EMBL" id="CAAALY010005323">
    <property type="protein sequence ID" value="VEL09043.1"/>
    <property type="molecule type" value="Genomic_DNA"/>
</dbReference>
<dbReference type="PANTHER" id="PTHR12216">
    <property type="entry name" value="UROCANATE HYDRATASE"/>
    <property type="match status" value="1"/>
</dbReference>
<dbReference type="InterPro" id="IPR035400">
    <property type="entry name" value="Urocanase_N"/>
</dbReference>
<dbReference type="GO" id="GO:0006548">
    <property type="term" value="P:L-histidine catabolic process"/>
    <property type="evidence" value="ECO:0007669"/>
    <property type="project" value="TreeGrafter"/>
</dbReference>
<name>A0A448WDG8_9PLAT</name>
<dbReference type="PANTHER" id="PTHR12216:SF3">
    <property type="entry name" value="UROCANATE HYDRATASE"/>
    <property type="match status" value="1"/>
</dbReference>
<evidence type="ECO:0000313" key="2">
    <source>
        <dbReference type="EMBL" id="VEL09043.1"/>
    </source>
</evidence>
<sequence>MPHNLDSLSDLSVLANGLQFDPLPSPRPLDPSLSHAPKLNHELTPEESVQAVVNALRYFPNRLHAQLAGEFARELETYGHIYMYRFRPDRWLLRARPISKYPAKCLEAAALMLMICNNLDESVGRSTELSFVNSSISCI</sequence>
<feature type="domain" description="Urocanase N-terminal" evidence="1">
    <location>
        <begin position="93"/>
        <end position="126"/>
    </location>
</feature>
<protein>
    <recommendedName>
        <fullName evidence="1">Urocanase N-terminal domain-containing protein</fullName>
    </recommendedName>
</protein>
<dbReference type="AlphaFoldDB" id="A0A448WDG8"/>
<evidence type="ECO:0000259" key="1">
    <source>
        <dbReference type="Pfam" id="PF17391"/>
    </source>
</evidence>
<dbReference type="Proteomes" id="UP000784294">
    <property type="component" value="Unassembled WGS sequence"/>
</dbReference>
<gene>
    <name evidence="2" type="ORF">PXEA_LOCUS2483</name>
</gene>
<dbReference type="OrthoDB" id="194468at2759"/>